<gene>
    <name evidence="2" type="ORF">SAMN02982985_03724</name>
</gene>
<reference evidence="2 3" key="1">
    <citation type="submission" date="2016-10" db="EMBL/GenBank/DDBJ databases">
        <authorList>
            <person name="de Groot N.N."/>
        </authorList>
    </citation>
    <scope>NUCLEOTIDE SEQUENCE [LARGE SCALE GENOMIC DNA]</scope>
    <source>
        <strain evidence="2 3">ATCC 43154</strain>
    </source>
</reference>
<evidence type="ECO:0000313" key="3">
    <source>
        <dbReference type="Proteomes" id="UP000199470"/>
    </source>
</evidence>
<feature type="chain" id="PRO_5011727922" evidence="1">
    <location>
        <begin position="18"/>
        <end position="171"/>
    </location>
</feature>
<keyword evidence="1" id="KW-0732">Signal</keyword>
<dbReference type="Proteomes" id="UP000199470">
    <property type="component" value="Unassembled WGS sequence"/>
</dbReference>
<proteinExistence type="predicted"/>
<sequence>MQPAVAGFVLAVNIAFAAGAVAAEAAPASASASARQTIANPAAKPAVPPAATAVTAAKPAAAKSTQARPAPASTTTAPLNISDAVIKQAINDVLHAEGAPVSALKSGPDIYSGDPTSARMTAAFNEARVPDCLHDNALKHQPAKIGPIGVVGPLSLPWVIAAAMRGKCSMP</sequence>
<dbReference type="AlphaFoldDB" id="A0A1I4Q3H8"/>
<accession>A0A1I4Q3H8</accession>
<feature type="signal peptide" evidence="1">
    <location>
        <begin position="1"/>
        <end position="17"/>
    </location>
</feature>
<dbReference type="EMBL" id="FOTW01000018">
    <property type="protein sequence ID" value="SFM34631.1"/>
    <property type="molecule type" value="Genomic_DNA"/>
</dbReference>
<evidence type="ECO:0000256" key="1">
    <source>
        <dbReference type="SAM" id="SignalP"/>
    </source>
</evidence>
<organism evidence="2 3">
    <name type="scientific">Rugamonas rubra</name>
    <dbReference type="NCBI Taxonomy" id="758825"/>
    <lineage>
        <taxon>Bacteria</taxon>
        <taxon>Pseudomonadati</taxon>
        <taxon>Pseudomonadota</taxon>
        <taxon>Betaproteobacteria</taxon>
        <taxon>Burkholderiales</taxon>
        <taxon>Oxalobacteraceae</taxon>
        <taxon>Telluria group</taxon>
        <taxon>Rugamonas</taxon>
    </lineage>
</organism>
<evidence type="ECO:0000313" key="2">
    <source>
        <dbReference type="EMBL" id="SFM34631.1"/>
    </source>
</evidence>
<keyword evidence="3" id="KW-1185">Reference proteome</keyword>
<name>A0A1I4Q3H8_9BURK</name>
<protein>
    <submittedName>
        <fullName evidence="2">Uncharacterized protein</fullName>
    </submittedName>
</protein>